<feature type="region of interest" description="Disordered" evidence="1">
    <location>
        <begin position="244"/>
        <end position="265"/>
    </location>
</feature>
<proteinExistence type="predicted"/>
<evidence type="ECO:0000313" key="2">
    <source>
        <dbReference type="EMBL" id="GAG00444.1"/>
    </source>
</evidence>
<name>X0U3W6_9ZZZZ</name>
<sequence length="265" mass="28421">TDFSGYVHFRMTPVDIDTGRADTITILIDQLGIAIVTDLSAPSGELAGDVLVTYALQDDEQDTISLKIEYSVDGGATWDTAATSGNTTDLDTSLYNSSFTWHTATDLPGVDTTAAILKVTPHDGNNDGWPGIADSIQIDNNEPPTVTILLTEESEVSGNVAIPFQIADNESDIISIGIKYSTDSMDTWLLATTIDTTLVFDYTSYVGTITWISHIDLPLVDLDSVWIRLAVSDADPGGRDTVSIHLDNESGGPHVVSISPLDQDK</sequence>
<comment type="caution">
    <text evidence="2">The sequence shown here is derived from an EMBL/GenBank/DDBJ whole genome shotgun (WGS) entry which is preliminary data.</text>
</comment>
<feature type="non-terminal residue" evidence="2">
    <location>
        <position position="265"/>
    </location>
</feature>
<dbReference type="EMBL" id="BARS01027700">
    <property type="protein sequence ID" value="GAG00444.1"/>
    <property type="molecule type" value="Genomic_DNA"/>
</dbReference>
<feature type="non-terminal residue" evidence="2">
    <location>
        <position position="1"/>
    </location>
</feature>
<accession>X0U3W6</accession>
<organism evidence="2">
    <name type="scientific">marine sediment metagenome</name>
    <dbReference type="NCBI Taxonomy" id="412755"/>
    <lineage>
        <taxon>unclassified sequences</taxon>
        <taxon>metagenomes</taxon>
        <taxon>ecological metagenomes</taxon>
    </lineage>
</organism>
<evidence type="ECO:0000256" key="1">
    <source>
        <dbReference type="SAM" id="MobiDB-lite"/>
    </source>
</evidence>
<protein>
    <submittedName>
        <fullName evidence="2">Uncharacterized protein</fullName>
    </submittedName>
</protein>
<gene>
    <name evidence="2" type="ORF">S01H1_43473</name>
</gene>
<reference evidence="2" key="1">
    <citation type="journal article" date="2014" name="Front. Microbiol.">
        <title>High frequency of phylogenetically diverse reductive dehalogenase-homologous genes in deep subseafloor sedimentary metagenomes.</title>
        <authorList>
            <person name="Kawai M."/>
            <person name="Futagami T."/>
            <person name="Toyoda A."/>
            <person name="Takaki Y."/>
            <person name="Nishi S."/>
            <person name="Hori S."/>
            <person name="Arai W."/>
            <person name="Tsubouchi T."/>
            <person name="Morono Y."/>
            <person name="Uchiyama I."/>
            <person name="Ito T."/>
            <person name="Fujiyama A."/>
            <person name="Inagaki F."/>
            <person name="Takami H."/>
        </authorList>
    </citation>
    <scope>NUCLEOTIDE SEQUENCE</scope>
    <source>
        <strain evidence="2">Expedition CK06-06</strain>
    </source>
</reference>
<dbReference type="AlphaFoldDB" id="X0U3W6"/>